<reference evidence="2" key="1">
    <citation type="journal article" date="2021" name="Genome Biol. Evol.">
        <title>A High-Quality Reference Genome for a Parasitic Bivalve with Doubly Uniparental Inheritance (Bivalvia: Unionida).</title>
        <authorList>
            <person name="Smith C.H."/>
        </authorList>
    </citation>
    <scope>NUCLEOTIDE SEQUENCE</scope>
    <source>
        <strain evidence="2">CHS0354</strain>
    </source>
</reference>
<reference evidence="2" key="3">
    <citation type="submission" date="2023-05" db="EMBL/GenBank/DDBJ databases">
        <authorList>
            <person name="Smith C.H."/>
        </authorList>
    </citation>
    <scope>NUCLEOTIDE SEQUENCE</scope>
    <source>
        <strain evidence="2">CHS0354</strain>
        <tissue evidence="2">Mantle</tissue>
    </source>
</reference>
<proteinExistence type="predicted"/>
<keyword evidence="3" id="KW-1185">Reference proteome</keyword>
<organism evidence="2 3">
    <name type="scientific">Potamilus streckersoni</name>
    <dbReference type="NCBI Taxonomy" id="2493646"/>
    <lineage>
        <taxon>Eukaryota</taxon>
        <taxon>Metazoa</taxon>
        <taxon>Spiralia</taxon>
        <taxon>Lophotrochozoa</taxon>
        <taxon>Mollusca</taxon>
        <taxon>Bivalvia</taxon>
        <taxon>Autobranchia</taxon>
        <taxon>Heteroconchia</taxon>
        <taxon>Palaeoheterodonta</taxon>
        <taxon>Unionida</taxon>
        <taxon>Unionoidea</taxon>
        <taxon>Unionidae</taxon>
        <taxon>Ambleminae</taxon>
        <taxon>Lampsilini</taxon>
        <taxon>Potamilus</taxon>
    </lineage>
</organism>
<sequence>MDQRYYGFSYCNLIKIKVAKARGGILMTYEVLRVEGAVVKEAVTQKIASFPTWGILAINKALQTHNGVLSNNAAKTNETKSGIDVLKNDSQMMQRASNQIPNLWSSREKTHRCSPGDRQFTRKDPQPKNSASVRLSVGANLDEKMKTLFLKQSIMIASILYRRRMRVWHNAVSSSEKKTGPGGAKERIKEYLELLA</sequence>
<evidence type="ECO:0000313" key="3">
    <source>
        <dbReference type="Proteomes" id="UP001195483"/>
    </source>
</evidence>
<name>A0AAE0VW05_9BIVA</name>
<feature type="region of interest" description="Disordered" evidence="1">
    <location>
        <begin position="106"/>
        <end position="132"/>
    </location>
</feature>
<gene>
    <name evidence="2" type="ORF">CHS0354_019304</name>
</gene>
<reference evidence="2" key="2">
    <citation type="journal article" date="2021" name="Genome Biol. Evol.">
        <title>Developing a high-quality reference genome for a parasitic bivalve with doubly uniparental inheritance (Bivalvia: Unionida).</title>
        <authorList>
            <person name="Smith C.H."/>
        </authorList>
    </citation>
    <scope>NUCLEOTIDE SEQUENCE</scope>
    <source>
        <strain evidence="2">CHS0354</strain>
        <tissue evidence="2">Mantle</tissue>
    </source>
</reference>
<protein>
    <submittedName>
        <fullName evidence="2">Uncharacterized protein</fullName>
    </submittedName>
</protein>
<comment type="caution">
    <text evidence="2">The sequence shown here is derived from an EMBL/GenBank/DDBJ whole genome shotgun (WGS) entry which is preliminary data.</text>
</comment>
<dbReference type="Proteomes" id="UP001195483">
    <property type="component" value="Unassembled WGS sequence"/>
</dbReference>
<evidence type="ECO:0000313" key="2">
    <source>
        <dbReference type="EMBL" id="KAK3592049.1"/>
    </source>
</evidence>
<dbReference type="AlphaFoldDB" id="A0AAE0VW05"/>
<accession>A0AAE0VW05</accession>
<dbReference type="EMBL" id="JAEAOA010001195">
    <property type="protein sequence ID" value="KAK3592049.1"/>
    <property type="molecule type" value="Genomic_DNA"/>
</dbReference>
<evidence type="ECO:0000256" key="1">
    <source>
        <dbReference type="SAM" id="MobiDB-lite"/>
    </source>
</evidence>